<evidence type="ECO:0000313" key="6">
    <source>
        <dbReference type="EMBL" id="PRD44831.1"/>
    </source>
</evidence>
<keyword evidence="2" id="KW-0813">Transport</keyword>
<dbReference type="SMART" id="SM00382">
    <property type="entry name" value="AAA"/>
    <property type="match status" value="1"/>
</dbReference>
<dbReference type="EMBL" id="PVBR01000003">
    <property type="protein sequence ID" value="PRD44831.1"/>
    <property type="molecule type" value="Genomic_DNA"/>
</dbReference>
<dbReference type="Pfam" id="PF00005">
    <property type="entry name" value="ABC_tran"/>
    <property type="match status" value="1"/>
</dbReference>
<reference evidence="6 7" key="1">
    <citation type="submission" date="2018-02" db="EMBL/GenBank/DDBJ databases">
        <title>The draft genome of Phyllobacterium sp. 1N-3.</title>
        <authorList>
            <person name="Liu L."/>
            <person name="Li L."/>
            <person name="Zhang X."/>
            <person name="Wang T."/>
            <person name="Liang L."/>
        </authorList>
    </citation>
    <scope>NUCLEOTIDE SEQUENCE [LARGE SCALE GENOMIC DNA]</scope>
    <source>
        <strain evidence="6 7">1N-3</strain>
    </source>
</reference>
<feature type="domain" description="ABC transporter" evidence="5">
    <location>
        <begin position="6"/>
        <end position="239"/>
    </location>
</feature>
<protein>
    <submittedName>
        <fullName evidence="6">Iron ABC transporter ATP-binding protein</fullName>
    </submittedName>
</protein>
<evidence type="ECO:0000256" key="4">
    <source>
        <dbReference type="ARBA" id="ARBA00022840"/>
    </source>
</evidence>
<dbReference type="PROSITE" id="PS50893">
    <property type="entry name" value="ABC_TRANSPORTER_2"/>
    <property type="match status" value="1"/>
</dbReference>
<dbReference type="FunFam" id="3.40.50.300:FF:000134">
    <property type="entry name" value="Iron-enterobactin ABC transporter ATP-binding protein"/>
    <property type="match status" value="1"/>
</dbReference>
<comment type="similarity">
    <text evidence="1">Belongs to the ABC transporter superfamily.</text>
</comment>
<dbReference type="InterPro" id="IPR003439">
    <property type="entry name" value="ABC_transporter-like_ATP-bd"/>
</dbReference>
<dbReference type="GO" id="GO:0005524">
    <property type="term" value="F:ATP binding"/>
    <property type="evidence" value="ECO:0007669"/>
    <property type="project" value="UniProtKB-KW"/>
</dbReference>
<dbReference type="Gene3D" id="3.40.50.300">
    <property type="entry name" value="P-loop containing nucleotide triphosphate hydrolases"/>
    <property type="match status" value="1"/>
</dbReference>
<dbReference type="RefSeq" id="WP_105740912.1">
    <property type="nucleotide sequence ID" value="NZ_PVBR01000003.1"/>
</dbReference>
<dbReference type="PROSITE" id="PS00211">
    <property type="entry name" value="ABC_TRANSPORTER_1"/>
    <property type="match status" value="1"/>
</dbReference>
<gene>
    <name evidence="6" type="ORF">C5748_05460</name>
</gene>
<dbReference type="PANTHER" id="PTHR42794:SF2">
    <property type="entry name" value="ABC TRANSPORTER ATP-BINDING PROTEIN"/>
    <property type="match status" value="1"/>
</dbReference>
<evidence type="ECO:0000256" key="3">
    <source>
        <dbReference type="ARBA" id="ARBA00022741"/>
    </source>
</evidence>
<proteinExistence type="inferred from homology"/>
<dbReference type="InterPro" id="IPR027417">
    <property type="entry name" value="P-loop_NTPase"/>
</dbReference>
<dbReference type="CDD" id="cd03214">
    <property type="entry name" value="ABC_Iron-Siderophores_B12_Hemin"/>
    <property type="match status" value="1"/>
</dbReference>
<keyword evidence="4 6" id="KW-0067">ATP-binding</keyword>
<dbReference type="AlphaFoldDB" id="A0A2S9IWC7"/>
<evidence type="ECO:0000259" key="5">
    <source>
        <dbReference type="PROSITE" id="PS50893"/>
    </source>
</evidence>
<dbReference type="Proteomes" id="UP000239434">
    <property type="component" value="Unassembled WGS sequence"/>
</dbReference>
<dbReference type="InterPro" id="IPR017871">
    <property type="entry name" value="ABC_transporter-like_CS"/>
</dbReference>
<dbReference type="SUPFAM" id="SSF52540">
    <property type="entry name" value="P-loop containing nucleoside triphosphate hydrolases"/>
    <property type="match status" value="1"/>
</dbReference>
<dbReference type="PANTHER" id="PTHR42794">
    <property type="entry name" value="HEMIN IMPORT ATP-BINDING PROTEIN HMUV"/>
    <property type="match status" value="1"/>
</dbReference>
<keyword evidence="7" id="KW-1185">Reference proteome</keyword>
<sequence length="261" mass="28252">MTALGLQIRQVAWGPSPGRRIIADVSFDVAPGAITAIVGANGAGKSTLLRCIYRTYRPQAGEVLLDGVDIWKMRPREAACKIAAVLQETPSDFPFTVREVIAMGRMPHLTGLFAASSRDEAIIETMIERLELERLADQPFAVISGGERQRALLARALVQQPGLLVLDEPTNHLDIRHQLEILHILRGLGVTVLTTLHDLTLAAAIADQIIVMRAGRVIAAGAPGEALTPSVIRSAFNVDATINGQDGEMRFAFRLPERSTP</sequence>
<name>A0A2S9IWC7_9HYPH</name>
<dbReference type="InterPro" id="IPR003593">
    <property type="entry name" value="AAA+_ATPase"/>
</dbReference>
<accession>A0A2S9IWC7</accession>
<organism evidence="6 7">
    <name type="scientific">Phyllobacterium phragmitis</name>
    <dbReference type="NCBI Taxonomy" id="2670329"/>
    <lineage>
        <taxon>Bacteria</taxon>
        <taxon>Pseudomonadati</taxon>
        <taxon>Pseudomonadota</taxon>
        <taxon>Alphaproteobacteria</taxon>
        <taxon>Hyphomicrobiales</taxon>
        <taxon>Phyllobacteriaceae</taxon>
        <taxon>Phyllobacterium</taxon>
    </lineage>
</organism>
<evidence type="ECO:0000313" key="7">
    <source>
        <dbReference type="Proteomes" id="UP000239434"/>
    </source>
</evidence>
<dbReference type="GO" id="GO:0016887">
    <property type="term" value="F:ATP hydrolysis activity"/>
    <property type="evidence" value="ECO:0007669"/>
    <property type="project" value="InterPro"/>
</dbReference>
<comment type="caution">
    <text evidence="6">The sequence shown here is derived from an EMBL/GenBank/DDBJ whole genome shotgun (WGS) entry which is preliminary data.</text>
</comment>
<keyword evidence="3" id="KW-0547">Nucleotide-binding</keyword>
<evidence type="ECO:0000256" key="2">
    <source>
        <dbReference type="ARBA" id="ARBA00022448"/>
    </source>
</evidence>
<evidence type="ECO:0000256" key="1">
    <source>
        <dbReference type="ARBA" id="ARBA00005417"/>
    </source>
</evidence>